<accession>F2U3U0</accession>
<evidence type="ECO:0000313" key="3">
    <source>
        <dbReference type="Proteomes" id="UP000007799"/>
    </source>
</evidence>
<gene>
    <name evidence="2" type="ORF">PTSG_02953</name>
</gene>
<evidence type="ECO:0000256" key="1">
    <source>
        <dbReference type="SAM" id="MobiDB-lite"/>
    </source>
</evidence>
<name>F2U3U0_SALR5</name>
<dbReference type="EMBL" id="GL832960">
    <property type="protein sequence ID" value="EGD82284.1"/>
    <property type="molecule type" value="Genomic_DNA"/>
</dbReference>
<reference evidence="2" key="1">
    <citation type="submission" date="2009-08" db="EMBL/GenBank/DDBJ databases">
        <title>Annotation of Salpingoeca rosetta.</title>
        <authorList>
            <consortium name="The Broad Institute Genome Sequencing Platform"/>
            <person name="Russ C."/>
            <person name="Cuomo C."/>
            <person name="Burger G."/>
            <person name="Gray M.W."/>
            <person name="Holland P.W.H."/>
            <person name="King N."/>
            <person name="Lang F.B.F."/>
            <person name="Roger A.J."/>
            <person name="Ruiz-Trillo I."/>
            <person name="Young S.K."/>
            <person name="Zeng Q."/>
            <person name="Gargeya S."/>
            <person name="Alvarado L."/>
            <person name="Berlin A."/>
            <person name="Chapman S.B."/>
            <person name="Chen Z."/>
            <person name="Freedman E."/>
            <person name="Gellesch M."/>
            <person name="Goldberg J."/>
            <person name="Griggs A."/>
            <person name="Gujja S."/>
            <person name="Heilman E."/>
            <person name="Heiman D."/>
            <person name="Howarth C."/>
            <person name="Mehta T."/>
            <person name="Neiman D."/>
            <person name="Pearson M."/>
            <person name="Roberts A."/>
            <person name="Saif S."/>
            <person name="Shea T."/>
            <person name="Shenoy N."/>
            <person name="Sisk P."/>
            <person name="Stolte C."/>
            <person name="Sykes S."/>
            <person name="White J."/>
            <person name="Yandava C."/>
            <person name="Haas B."/>
            <person name="Nusbaum C."/>
            <person name="Birren B."/>
        </authorList>
    </citation>
    <scope>NUCLEOTIDE SEQUENCE [LARGE SCALE GENOMIC DNA]</scope>
    <source>
        <strain evidence="2">ATCC 50818</strain>
    </source>
</reference>
<sequence>MDLTEKLQKRKLQRHHGDAEAREIQAAQSQPPDEEEYWKTHGHVPDSVEELLDHIHASATTNCLLTCFQTQSQLILEAFQSIVKADKAQWQDLVDQHNKATLDGGDADDAICWPFVESAKDYHWAYRRGRFWIEQAGSEGPLLIWEADNEEVAQDPEPLLKDVASRGDGSRYPTHFKFKIKR</sequence>
<dbReference type="RefSeq" id="XP_004996467.1">
    <property type="nucleotide sequence ID" value="XM_004996410.1"/>
</dbReference>
<feature type="region of interest" description="Disordered" evidence="1">
    <location>
        <begin position="1"/>
        <end position="39"/>
    </location>
</feature>
<dbReference type="AlphaFoldDB" id="F2U3U0"/>
<evidence type="ECO:0000313" key="2">
    <source>
        <dbReference type="EMBL" id="EGD82284.1"/>
    </source>
</evidence>
<protein>
    <submittedName>
        <fullName evidence="2">Uncharacterized protein</fullName>
    </submittedName>
</protein>
<dbReference type="KEGG" id="sre:PTSG_02953"/>
<dbReference type="Proteomes" id="UP000007799">
    <property type="component" value="Unassembled WGS sequence"/>
</dbReference>
<proteinExistence type="predicted"/>
<dbReference type="GeneID" id="16077052"/>
<organism evidence="3">
    <name type="scientific">Salpingoeca rosetta (strain ATCC 50818 / BSB-021)</name>
    <dbReference type="NCBI Taxonomy" id="946362"/>
    <lineage>
        <taxon>Eukaryota</taxon>
        <taxon>Choanoflagellata</taxon>
        <taxon>Craspedida</taxon>
        <taxon>Salpingoecidae</taxon>
        <taxon>Salpingoeca</taxon>
    </lineage>
</organism>
<keyword evidence="3" id="KW-1185">Reference proteome</keyword>
<dbReference type="InParanoid" id="F2U3U0"/>